<dbReference type="AlphaFoldDB" id="A0A8T1W8H5"/>
<gene>
    <name evidence="2" type="ORF">PHYPSEUDO_012504</name>
</gene>
<evidence type="ECO:0000313" key="2">
    <source>
        <dbReference type="EMBL" id="KAG7388443.1"/>
    </source>
</evidence>
<feature type="compositionally biased region" description="Polar residues" evidence="1">
    <location>
        <begin position="146"/>
        <end position="172"/>
    </location>
</feature>
<feature type="region of interest" description="Disordered" evidence="1">
    <location>
        <begin position="238"/>
        <end position="274"/>
    </location>
</feature>
<feature type="compositionally biased region" description="Polar residues" evidence="1">
    <location>
        <begin position="183"/>
        <end position="198"/>
    </location>
</feature>
<feature type="region of interest" description="Disordered" evidence="1">
    <location>
        <begin position="137"/>
        <end position="210"/>
    </location>
</feature>
<feature type="region of interest" description="Disordered" evidence="1">
    <location>
        <begin position="28"/>
        <end position="116"/>
    </location>
</feature>
<reference evidence="2" key="1">
    <citation type="submission" date="2021-02" db="EMBL/GenBank/DDBJ databases">
        <authorList>
            <person name="Palmer J.M."/>
        </authorList>
    </citation>
    <scope>NUCLEOTIDE SEQUENCE</scope>
    <source>
        <strain evidence="2">SCRP734</strain>
    </source>
</reference>
<dbReference type="OrthoDB" id="120310at2759"/>
<evidence type="ECO:0000313" key="3">
    <source>
        <dbReference type="Proteomes" id="UP000694044"/>
    </source>
</evidence>
<accession>A0A8T1W8H5</accession>
<keyword evidence="3" id="KW-1185">Reference proteome</keyword>
<feature type="compositionally biased region" description="Acidic residues" evidence="1">
    <location>
        <begin position="344"/>
        <end position="376"/>
    </location>
</feature>
<protein>
    <submittedName>
        <fullName evidence="2">Uncharacterized protein</fullName>
    </submittedName>
</protein>
<feature type="region of interest" description="Disordered" evidence="1">
    <location>
        <begin position="337"/>
        <end position="410"/>
    </location>
</feature>
<feature type="compositionally biased region" description="Acidic residues" evidence="1">
    <location>
        <begin position="101"/>
        <end position="114"/>
    </location>
</feature>
<evidence type="ECO:0000256" key="1">
    <source>
        <dbReference type="SAM" id="MobiDB-lite"/>
    </source>
</evidence>
<feature type="compositionally biased region" description="Polar residues" evidence="1">
    <location>
        <begin position="391"/>
        <end position="402"/>
    </location>
</feature>
<name>A0A8T1W8H5_9STRA</name>
<sequence>MSSCSAFDVATRKVPSLALVPRGHLNHATRATKKVAGSVQHATKRQHRENEAADRFIGDKSPPPPLPRRQQLGDTLEETAAGEKRQEPSPGRHQVERGIQEEEEEEEDTNDDAQSELRLGERFLNVMALMARLATQSLGETPAPTSPGSPSRLARTSTERSLSPLARSNTKRTPTEPALSPVATASSPRPPKQLQTRAASPPTSPKHAVRKVAERLPRALHGPLTFDISMLLPAPLDERQSPLKSPIRRKRLRKRVRRRKLRRQPRRTWHASHASWPAHASADYIVDHSHQDTAGISAARLVERLSERKVNVQTLPRVLSLPLPPLHRSSEHVVLATNSTEAEEHYEEDADVSEEHESDDQDDMEREGEQMVDSDDGAGVLQDESDEASLHSDNTAASATSSPRDDVADKTAALASKRPLYHQPAWISPELHAWLVASGLFATKPRRELLSTTLTSAASCHAGVATHPST</sequence>
<comment type="caution">
    <text evidence="2">The sequence shown here is derived from an EMBL/GenBank/DDBJ whole genome shotgun (WGS) entry which is preliminary data.</text>
</comment>
<dbReference type="Proteomes" id="UP000694044">
    <property type="component" value="Unassembled WGS sequence"/>
</dbReference>
<feature type="compositionally biased region" description="Basic residues" evidence="1">
    <location>
        <begin position="246"/>
        <end position="270"/>
    </location>
</feature>
<feature type="compositionally biased region" description="Basic and acidic residues" evidence="1">
    <location>
        <begin position="48"/>
        <end position="58"/>
    </location>
</feature>
<dbReference type="EMBL" id="JAGDFM010000060">
    <property type="protein sequence ID" value="KAG7388443.1"/>
    <property type="molecule type" value="Genomic_DNA"/>
</dbReference>
<proteinExistence type="predicted"/>
<organism evidence="2 3">
    <name type="scientific">Phytophthora pseudosyringae</name>
    <dbReference type="NCBI Taxonomy" id="221518"/>
    <lineage>
        <taxon>Eukaryota</taxon>
        <taxon>Sar</taxon>
        <taxon>Stramenopiles</taxon>
        <taxon>Oomycota</taxon>
        <taxon>Peronosporomycetes</taxon>
        <taxon>Peronosporales</taxon>
        <taxon>Peronosporaceae</taxon>
        <taxon>Phytophthora</taxon>
    </lineage>
</organism>